<dbReference type="EMBL" id="CAJNNV010026472">
    <property type="protein sequence ID" value="CAE8618282.1"/>
    <property type="molecule type" value="Genomic_DNA"/>
</dbReference>
<dbReference type="PANTHER" id="PTHR34801:SF6">
    <property type="entry name" value="SLL1620 PROTEIN"/>
    <property type="match status" value="1"/>
</dbReference>
<evidence type="ECO:0000313" key="2">
    <source>
        <dbReference type="Proteomes" id="UP000654075"/>
    </source>
</evidence>
<dbReference type="OMA" id="NCIRTTW"/>
<dbReference type="PROSITE" id="PS51318">
    <property type="entry name" value="TAT"/>
    <property type="match status" value="1"/>
</dbReference>
<name>A0A813G6G3_POLGL</name>
<dbReference type="AlphaFoldDB" id="A0A813G6G3"/>
<evidence type="ECO:0000313" key="1">
    <source>
        <dbReference type="EMBL" id="CAE8618282.1"/>
    </source>
</evidence>
<comment type="caution">
    <text evidence="1">The sequence shown here is derived from an EMBL/GenBank/DDBJ whole genome shotgun (WGS) entry which is preliminary data.</text>
</comment>
<organism evidence="1 2">
    <name type="scientific">Polarella glacialis</name>
    <name type="common">Dinoflagellate</name>
    <dbReference type="NCBI Taxonomy" id="89957"/>
    <lineage>
        <taxon>Eukaryota</taxon>
        <taxon>Sar</taxon>
        <taxon>Alveolata</taxon>
        <taxon>Dinophyceae</taxon>
        <taxon>Suessiales</taxon>
        <taxon>Suessiaceae</taxon>
        <taxon>Polarella</taxon>
    </lineage>
</organism>
<dbReference type="InterPro" id="IPR006311">
    <property type="entry name" value="TAT_signal"/>
</dbReference>
<protein>
    <recommendedName>
        <fullName evidence="3">DUF1499 domain-containing protein</fullName>
    </recommendedName>
</protein>
<gene>
    <name evidence="1" type="ORF">PGLA1383_LOCUS35915</name>
</gene>
<reference evidence="1" key="1">
    <citation type="submission" date="2021-02" db="EMBL/GenBank/DDBJ databases">
        <authorList>
            <person name="Dougan E. K."/>
            <person name="Rhodes N."/>
            <person name="Thang M."/>
            <person name="Chan C."/>
        </authorList>
    </citation>
    <scope>NUCLEOTIDE SEQUENCE</scope>
</reference>
<dbReference type="InterPro" id="IPR010865">
    <property type="entry name" value="DUF1499"/>
</dbReference>
<dbReference type="Pfam" id="PF07386">
    <property type="entry name" value="DUF1499"/>
    <property type="match status" value="1"/>
</dbReference>
<keyword evidence="2" id="KW-1185">Reference proteome</keyword>
<proteinExistence type="predicted"/>
<dbReference type="OrthoDB" id="430278at2759"/>
<sequence>MAKRTRSSIRGCFVLGVAVCLASQAVTRNLNFSQLSPPGRRELLSAAAAGVLLTGYAPLALAKVDACKEGANNCFSTTSVGKNGMSTWKWPAGKTRSTAIADLRAVIEAYPKEGQGDVDKGGWSFAVDQLTDAGSGYARLEFQSGIGNFAKFFNGGKPFVDDLEVSVEPGSEAVGVRSASRLGDSDFAVNAKRINYLAAALRAMGWDAPGVVVA</sequence>
<dbReference type="PANTHER" id="PTHR34801">
    <property type="entry name" value="EXPRESSED PROTEIN"/>
    <property type="match status" value="1"/>
</dbReference>
<accession>A0A813G6G3</accession>
<dbReference type="Proteomes" id="UP000654075">
    <property type="component" value="Unassembled WGS sequence"/>
</dbReference>
<evidence type="ECO:0008006" key="3">
    <source>
        <dbReference type="Google" id="ProtNLM"/>
    </source>
</evidence>